<feature type="region of interest" description="Disordered" evidence="1">
    <location>
        <begin position="311"/>
        <end position="336"/>
    </location>
</feature>
<comment type="caution">
    <text evidence="2">The sequence shown here is derived from an EMBL/GenBank/DDBJ whole genome shotgun (WGS) entry which is preliminary data.</text>
</comment>
<feature type="compositionally biased region" description="Low complexity" evidence="1">
    <location>
        <begin position="211"/>
        <end position="225"/>
    </location>
</feature>
<dbReference type="AlphaFoldDB" id="A0A8X7SUE9"/>
<keyword evidence="3" id="KW-1185">Reference proteome</keyword>
<feature type="region of interest" description="Disordered" evidence="1">
    <location>
        <begin position="1"/>
        <end position="90"/>
    </location>
</feature>
<feature type="compositionally biased region" description="Low complexity" evidence="1">
    <location>
        <begin position="182"/>
        <end position="198"/>
    </location>
</feature>
<evidence type="ECO:0000313" key="3">
    <source>
        <dbReference type="Proteomes" id="UP000077684"/>
    </source>
</evidence>
<reference evidence="2" key="2">
    <citation type="journal article" date="2019" name="IMA Fungus">
        <title>Genome sequencing and comparison of five Tilletia species to identify candidate genes for the detection of regulated species infecting wheat.</title>
        <authorList>
            <person name="Nguyen H.D.T."/>
            <person name="Sultana T."/>
            <person name="Kesanakurti P."/>
            <person name="Hambleton S."/>
        </authorList>
    </citation>
    <scope>NUCLEOTIDE SEQUENCE</scope>
    <source>
        <strain evidence="2">DAOMC 236426</strain>
    </source>
</reference>
<dbReference type="PANTHER" id="PTHR46579:SF1">
    <property type="entry name" value="F5_8 TYPE C DOMAIN-CONTAINING PROTEIN"/>
    <property type="match status" value="1"/>
</dbReference>
<dbReference type="EMBL" id="LWDE02001232">
    <property type="protein sequence ID" value="KAE8242066.1"/>
    <property type="molecule type" value="Genomic_DNA"/>
</dbReference>
<feature type="compositionally biased region" description="Polar residues" evidence="1">
    <location>
        <begin position="22"/>
        <end position="34"/>
    </location>
</feature>
<sequence length="1178" mass="128976">MDDHAPPVADPSPPASPSESSTLANPTTPVSPSSAALELSERNSVSPASAALNLNEEPAAPGPQPLTSTFASSIMRRREAPSPDPPSAAEFDAMIERALRRPPRIKHLRHRLTPAGWAENEAFKEARSEAELRRSNPNYRPGVNLLPGPRGSDAPHWTEFAALHDYELWKQQHQDTEHGHSETSSSEAASSSRAPSSTSKEKATPSKKRVSSSAPTAKPSSASAPGLPTPSRRALAPFTGASGSEAGPSTSASSVSHPSTLYHNGRRVLPTRPYGPASQGIGRVLRPYEAIPGQTPRRCPMPILVAGRQRGWSLAKKRTPSPTPSRTPDDFSSSPTHEQLASLFAAGRRFSHRLCLLSVSSPTRLDLLSPVNARYSSGPDAGFGEQGHDEAPDGMEGAYQGYIDSGAGFDGGEFDGGQLARATVDLLPTEEDLLTGAFELEIDSDDSDSDPQSASIRDSSSQPEWLHLSELLLAWLNVDHSVPNRTCELLLVFMQAVAYTISAGTLGSGKRKGLSARMARVRKTLGLNGLGITYALCPDRSCWTPHLLKVAIEQRVLTCRNCGKDLFQIPQHSVQSLRQGPQPLMLRQVKVRFRYEPITTWIQQLLPRPNVLAYCREHTQRQKTAGVYRDLYDGSNWSSRDGDDSFDLVLRLSLMIDWVQPFYRLGTASYSCCVVSLRVDDLPFRLRNSSSYTHVCCILPGPQKPTAEGLHAALDIMVAELCRLQEEGLHVPELLNHDTGHPIKVRIRLERLLADTDARTITAGFPSHSSKGQFCPWCTIDYDEWVGAMLEGEEAPSRDADRHRRKSLSALPEAVPRLRPSEIESLRRDEAACLSALYKIPGWSSLHNAPVDVMHNLDLGLCKHFWVQTLVDGKLLDRAGLHVCKEVLQATTYPIGVTRISPDLGHTSGGTPTAAGWSVLSQYIMPVLIASAWTGLLLTSAHKTFHTAKVRMVKQGLADGVATEPTPASTSVASTSATVTRSTSTPTPVSTAASPNPERARKRKQKDKGKEKEKEPEFIESVSLVVMLEAALVLASACRIAHSRVIDEPQLEVLQTSLKTFVTINATEIGPLWVPYNFHIALHIADQVRRHGPAWTYWSYPQERSYGLMKRIKTNRRRGGELEHTMQTRSEDKHRIMALLESTPITPLSRVLRESILTGTDTDRLGQHPHRSPEVGMG</sequence>
<feature type="region of interest" description="Disordered" evidence="1">
    <location>
        <begin position="1159"/>
        <end position="1178"/>
    </location>
</feature>
<organism evidence="2 3">
    <name type="scientific">Tilletia controversa</name>
    <name type="common">dwarf bunt fungus</name>
    <dbReference type="NCBI Taxonomy" id="13291"/>
    <lineage>
        <taxon>Eukaryota</taxon>
        <taxon>Fungi</taxon>
        <taxon>Dikarya</taxon>
        <taxon>Basidiomycota</taxon>
        <taxon>Ustilaginomycotina</taxon>
        <taxon>Exobasidiomycetes</taxon>
        <taxon>Tilletiales</taxon>
        <taxon>Tilletiaceae</taxon>
        <taxon>Tilletia</taxon>
    </lineage>
</organism>
<feature type="compositionally biased region" description="Low complexity" evidence="1">
    <location>
        <begin position="965"/>
        <end position="995"/>
    </location>
</feature>
<evidence type="ECO:0000313" key="2">
    <source>
        <dbReference type="EMBL" id="KAE8242066.1"/>
    </source>
</evidence>
<feature type="compositionally biased region" description="Basic and acidic residues" evidence="1">
    <location>
        <begin position="170"/>
        <end position="181"/>
    </location>
</feature>
<reference evidence="2" key="1">
    <citation type="submission" date="2016-04" db="EMBL/GenBank/DDBJ databases">
        <authorList>
            <person name="Nguyen H.D."/>
            <person name="Samba Siva P."/>
            <person name="Cullis J."/>
            <person name="Levesque C.A."/>
            <person name="Hambleton S."/>
        </authorList>
    </citation>
    <scope>NUCLEOTIDE SEQUENCE</scope>
    <source>
        <strain evidence="2">DAOMC 236426</strain>
    </source>
</reference>
<feature type="region of interest" description="Disordered" evidence="1">
    <location>
        <begin position="377"/>
        <end position="399"/>
    </location>
</feature>
<feature type="region of interest" description="Disordered" evidence="1">
    <location>
        <begin position="170"/>
        <end position="280"/>
    </location>
</feature>
<evidence type="ECO:0000256" key="1">
    <source>
        <dbReference type="SAM" id="MobiDB-lite"/>
    </source>
</evidence>
<feature type="region of interest" description="Disordered" evidence="1">
    <location>
        <begin position="126"/>
        <end position="158"/>
    </location>
</feature>
<protein>
    <submittedName>
        <fullName evidence="2">Uncharacterized protein</fullName>
    </submittedName>
</protein>
<proteinExistence type="predicted"/>
<dbReference type="Proteomes" id="UP000077684">
    <property type="component" value="Unassembled WGS sequence"/>
</dbReference>
<gene>
    <name evidence="2" type="ORF">A4X06_0g7273</name>
</gene>
<accession>A0A8X7SUE9</accession>
<name>A0A8X7SUE9_9BASI</name>
<dbReference type="PANTHER" id="PTHR46579">
    <property type="entry name" value="F5/8 TYPE C DOMAIN-CONTAINING PROTEIN-RELATED"/>
    <property type="match status" value="1"/>
</dbReference>
<feature type="region of interest" description="Disordered" evidence="1">
    <location>
        <begin position="962"/>
        <end position="1014"/>
    </location>
</feature>
<feature type="compositionally biased region" description="Low complexity" evidence="1">
    <location>
        <begin position="239"/>
        <end position="260"/>
    </location>
</feature>
<feature type="compositionally biased region" description="Low complexity" evidence="1">
    <location>
        <begin position="324"/>
        <end position="336"/>
    </location>
</feature>